<evidence type="ECO:0000313" key="6">
    <source>
        <dbReference type="EMBL" id="CAB3265820.1"/>
    </source>
</evidence>
<organism evidence="6">
    <name type="scientific">Phallusia mammillata</name>
    <dbReference type="NCBI Taxonomy" id="59560"/>
    <lineage>
        <taxon>Eukaryota</taxon>
        <taxon>Metazoa</taxon>
        <taxon>Chordata</taxon>
        <taxon>Tunicata</taxon>
        <taxon>Ascidiacea</taxon>
        <taxon>Phlebobranchia</taxon>
        <taxon>Ascidiidae</taxon>
        <taxon>Phallusia</taxon>
    </lineage>
</organism>
<dbReference type="PROSITE" id="PS50102">
    <property type="entry name" value="RRM"/>
    <property type="match status" value="1"/>
</dbReference>
<dbReference type="SUPFAM" id="SSF57756">
    <property type="entry name" value="Retrovirus zinc finger-like domains"/>
    <property type="match status" value="1"/>
</dbReference>
<protein>
    <submittedName>
        <fullName evidence="6">Gag-like protein</fullName>
    </submittedName>
</protein>
<keyword evidence="1" id="KW-0863">Zinc-finger</keyword>
<dbReference type="InterPro" id="IPR001878">
    <property type="entry name" value="Znf_CCHC"/>
</dbReference>
<feature type="domain" description="CCHC-type" evidence="5">
    <location>
        <begin position="177"/>
        <end position="192"/>
    </location>
</feature>
<sequence length="461" mass="52551">MEKGPSFAQVIQQRGGERLKRPTCMSFKTRSQSKREDVVNMIEKESFSIKKLVGISERKGNLVDVTCTTRKAVLELYEKLVQVDEVYSVRLYESDNLNVAVGWVPIPFPNEEIKKEFEKRYGDVKNIQHRKDKKGLLTGMRILTLDRADVEKNPIPSYVTMNGYEFYCTYNGQQITCKYCTKPGHKQQNCPERIKDYPKLETSQNVTAKGVDCPATDKSGNKGAGEDKSSDKPIGEPLDLDTADTFTKTGEIEISNTETRLPEPKEISKPPMELKQGSSRKRHERSPTEPNLHQAKSISLSELKIPISCPICDEDGYVTEKHTSFFCWKCSSEFNIATACCNELDRFLVPDKEVTTNCTICNQPMRKMPCCHKFQPEYQTDEGTFECLECERYAMFCVCKTVNAIPKRTMTTNCLNNYCKYTIVNCNCGKKTCQLLGPNKPYLCECGFEYEFDIEIGVERV</sequence>
<feature type="domain" description="RRM" evidence="4">
    <location>
        <begin position="97"/>
        <end position="182"/>
    </location>
</feature>
<proteinExistence type="evidence at transcript level"/>
<gene>
    <name evidence="6" type="primary">Rtl9-001</name>
</gene>
<evidence type="ECO:0000256" key="1">
    <source>
        <dbReference type="PROSITE-ProRule" id="PRU00047"/>
    </source>
</evidence>
<dbReference type="InterPro" id="IPR036875">
    <property type="entry name" value="Znf_CCHC_sf"/>
</dbReference>
<accession>A0A6F9DS22</accession>
<name>A0A6F9DS22_9ASCI</name>
<keyword evidence="1" id="KW-0862">Zinc</keyword>
<dbReference type="AlphaFoldDB" id="A0A6F9DS22"/>
<keyword evidence="1" id="KW-0479">Metal-binding</keyword>
<reference evidence="6" key="1">
    <citation type="submission" date="2020-04" db="EMBL/GenBank/DDBJ databases">
        <authorList>
            <person name="Neveu A P."/>
        </authorList>
    </citation>
    <scope>NUCLEOTIDE SEQUENCE</scope>
    <source>
        <tissue evidence="6">Whole embryo</tissue>
    </source>
</reference>
<evidence type="ECO:0000256" key="2">
    <source>
        <dbReference type="PROSITE-ProRule" id="PRU00176"/>
    </source>
</evidence>
<feature type="compositionally biased region" description="Polar residues" evidence="3">
    <location>
        <begin position="244"/>
        <end position="259"/>
    </location>
</feature>
<dbReference type="GO" id="GO:0008270">
    <property type="term" value="F:zinc ion binding"/>
    <property type="evidence" value="ECO:0007669"/>
    <property type="project" value="UniProtKB-KW"/>
</dbReference>
<keyword evidence="2" id="KW-0694">RNA-binding</keyword>
<evidence type="ECO:0000259" key="4">
    <source>
        <dbReference type="PROSITE" id="PS50102"/>
    </source>
</evidence>
<dbReference type="InterPro" id="IPR000504">
    <property type="entry name" value="RRM_dom"/>
</dbReference>
<dbReference type="EMBL" id="LR789958">
    <property type="protein sequence ID" value="CAB3265820.1"/>
    <property type="molecule type" value="mRNA"/>
</dbReference>
<evidence type="ECO:0000259" key="5">
    <source>
        <dbReference type="PROSITE" id="PS50158"/>
    </source>
</evidence>
<feature type="region of interest" description="Disordered" evidence="3">
    <location>
        <begin position="201"/>
        <end position="295"/>
    </location>
</feature>
<dbReference type="PROSITE" id="PS50158">
    <property type="entry name" value="ZF_CCHC"/>
    <property type="match status" value="1"/>
</dbReference>
<dbReference type="GO" id="GO:0003723">
    <property type="term" value="F:RNA binding"/>
    <property type="evidence" value="ECO:0007669"/>
    <property type="project" value="UniProtKB-UniRule"/>
</dbReference>
<feature type="compositionally biased region" description="Basic and acidic residues" evidence="3">
    <location>
        <begin position="224"/>
        <end position="234"/>
    </location>
</feature>
<evidence type="ECO:0000256" key="3">
    <source>
        <dbReference type="SAM" id="MobiDB-lite"/>
    </source>
</evidence>